<dbReference type="InterPro" id="IPR002789">
    <property type="entry name" value="HerA_central"/>
</dbReference>
<evidence type="ECO:0000313" key="3">
    <source>
        <dbReference type="EMBL" id="MBP2019078.1"/>
    </source>
</evidence>
<organism evidence="3 4">
    <name type="scientific">Symbiobacterium terraclitae</name>
    <dbReference type="NCBI Taxonomy" id="557451"/>
    <lineage>
        <taxon>Bacteria</taxon>
        <taxon>Bacillati</taxon>
        <taxon>Bacillota</taxon>
        <taxon>Clostridia</taxon>
        <taxon>Eubacteriales</taxon>
        <taxon>Symbiobacteriaceae</taxon>
        <taxon>Symbiobacterium</taxon>
    </lineage>
</organism>
<sequence>MTLFPREQVVGIFRGFSQGGMEFHADLVLPYRSEFQSIPMHGQFLVVQLEHQNEGVLGRITSTTADGRLAQGQGEDYGLRVIAEDREIPEDLRDQYLKYRVNIRVLGVLREAGGKIVFAPSQRRLPHVGSRVAFLSPDLLREVAGHNLEGAELGFLALGEFIYAKGDPRLTQEDWMQVKEPVVVPRFPIRQLVSRRSFVFARAGFGKSNLNKLLFAGLYEETPTVSKRGGRQVPVGTIIFDPDGEYFWPDDKNRPGLCDVPYLKDRIVVFTNREAPSPFYRSFVAGGIKLDIRRLRPADVISIALSPEKQDQQNVRKLKGLNDEAWAQLVDAIAEEGNSTDLNLVKRLLRLEEGQDAEALAARANMTTIVKMLHDRSSQMLDMLLAALKQGCICVVDVSQLRGSSALVLSGLILNHIFQHNQEQFTRAEPDTIPTIAVIEEAQSVLGPGGGSGAEPYIAWVKEGRKYDLGAVMITQQPGSIATEILSQGDNWFVFHLISAADLAALKRANSHFSDDLLSSLLNEPIPGHCIFWSSSGGKPYPVPIRVFSFEERYQVLDADGSRGAVPTYAQELREQFGAILARRAEPAAGRQTVRADAAQGVSADGSEWEEAGEAGSEVPGSGATDLGGPDGEQGPDVLNEALRRAFAAARGDRWLMHDLTHGGVPWMRVVRAIEHNLPDKWLDRNNLAYQNVRRFLNETFGEGNWGTERRPKKDGSGDTTYVFVHGEPDE</sequence>
<feature type="domain" description="Helicase HerA central" evidence="2">
    <location>
        <begin position="189"/>
        <end position="417"/>
    </location>
</feature>
<protein>
    <submittedName>
        <fullName evidence="3">DNA helicase HerA-like ATPase</fullName>
    </submittedName>
</protein>
<dbReference type="Gene3D" id="3.40.50.300">
    <property type="entry name" value="P-loop containing nucleotide triphosphate hydrolases"/>
    <property type="match status" value="1"/>
</dbReference>
<dbReference type="RefSeq" id="WP_209467199.1">
    <property type="nucleotide sequence ID" value="NZ_JAGGLG010000022.1"/>
</dbReference>
<dbReference type="EMBL" id="JAGGLG010000022">
    <property type="protein sequence ID" value="MBP2019078.1"/>
    <property type="molecule type" value="Genomic_DNA"/>
</dbReference>
<gene>
    <name evidence="3" type="ORF">J2Z79_002495</name>
</gene>
<dbReference type="InterPro" id="IPR027417">
    <property type="entry name" value="P-loop_NTPase"/>
</dbReference>
<feature type="region of interest" description="Disordered" evidence="1">
    <location>
        <begin position="704"/>
        <end position="731"/>
    </location>
</feature>
<proteinExistence type="predicted"/>
<dbReference type="InterPro" id="IPR008571">
    <property type="entry name" value="HerA-like"/>
</dbReference>
<keyword evidence="4" id="KW-1185">Reference proteome</keyword>
<accession>A0ABS4JU57</accession>
<reference evidence="3 4" key="1">
    <citation type="submission" date="2021-03" db="EMBL/GenBank/DDBJ databases">
        <title>Genomic Encyclopedia of Type Strains, Phase IV (KMG-IV): sequencing the most valuable type-strain genomes for metagenomic binning, comparative biology and taxonomic classification.</title>
        <authorList>
            <person name="Goeker M."/>
        </authorList>
    </citation>
    <scope>NUCLEOTIDE SEQUENCE [LARGE SCALE GENOMIC DNA]</scope>
    <source>
        <strain evidence="3 4">DSM 27138</strain>
    </source>
</reference>
<evidence type="ECO:0000256" key="1">
    <source>
        <dbReference type="SAM" id="MobiDB-lite"/>
    </source>
</evidence>
<evidence type="ECO:0000259" key="2">
    <source>
        <dbReference type="Pfam" id="PF01935"/>
    </source>
</evidence>
<dbReference type="PANTHER" id="PTHR42957">
    <property type="entry name" value="HELICASE MJ1565-RELATED"/>
    <property type="match status" value="1"/>
</dbReference>
<dbReference type="SUPFAM" id="SSF52540">
    <property type="entry name" value="P-loop containing nucleoside triphosphate hydrolases"/>
    <property type="match status" value="1"/>
</dbReference>
<feature type="compositionally biased region" description="Basic and acidic residues" evidence="1">
    <location>
        <begin position="708"/>
        <end position="717"/>
    </location>
</feature>
<comment type="caution">
    <text evidence="3">The sequence shown here is derived from an EMBL/GenBank/DDBJ whole genome shotgun (WGS) entry which is preliminary data.</text>
</comment>
<name>A0ABS4JU57_9FIRM</name>
<dbReference type="PANTHER" id="PTHR42957:SF1">
    <property type="entry name" value="HELICASE MJ1565-RELATED"/>
    <property type="match status" value="1"/>
</dbReference>
<dbReference type="Pfam" id="PF01935">
    <property type="entry name" value="DUF87"/>
    <property type="match status" value="1"/>
</dbReference>
<feature type="region of interest" description="Disordered" evidence="1">
    <location>
        <begin position="591"/>
        <end position="637"/>
    </location>
</feature>
<evidence type="ECO:0000313" key="4">
    <source>
        <dbReference type="Proteomes" id="UP001519289"/>
    </source>
</evidence>
<dbReference type="Proteomes" id="UP001519289">
    <property type="component" value="Unassembled WGS sequence"/>
</dbReference>